<dbReference type="RefSeq" id="WP_346788683.1">
    <property type="nucleotide sequence ID" value="NZ_JAYFSJ010000007.1"/>
</dbReference>
<evidence type="ECO:0000313" key="1">
    <source>
        <dbReference type="EMBL" id="MEN7431405.1"/>
    </source>
</evidence>
<evidence type="ECO:0000313" key="2">
    <source>
        <dbReference type="Proteomes" id="UP001405405"/>
    </source>
</evidence>
<protein>
    <submittedName>
        <fullName evidence="1">Uncharacterized protein</fullName>
    </submittedName>
</protein>
<reference evidence="1 2" key="1">
    <citation type="submission" date="2023-12" db="EMBL/GenBank/DDBJ databases">
        <title>Chromobacterium sp. strain TRC.1.1.SA producing antimicrobial pigment.</title>
        <authorList>
            <person name="Verma N."/>
            <person name="Choksket S."/>
            <person name="Pinnaka A.K."/>
            <person name="Korpole S."/>
        </authorList>
    </citation>
    <scope>NUCLEOTIDE SEQUENCE [LARGE SCALE GENOMIC DNA]</scope>
    <source>
        <strain evidence="1 2">TRC1.1.SA</strain>
    </source>
</reference>
<keyword evidence="2" id="KW-1185">Reference proteome</keyword>
<sequence>MSKIQPNELEVGVIESIEELEQLPGYTKDIDPKAVKLDKIVYFYRFPDTIRCGKENCHRPHLLGFVVRLEDGRLTNVGNVCGKDLGAEKFLAQSKMALRYIERRQVITSLQARRDATPPLEIRLAEAKSQAKEITDFVRKLEQTIGVKLVNLLKAKARRSEYEVYDYRELTKEQIEIRDVMRRTSGIVSKEIDTQEQYKAGTLEHINFFAEDVRSMIFEKAEPAISSLQNSLLDEMRTPDLNKLSRSLTEAEVILNKMPDIANQAKAFAGKRNNFILAKILTKSLDEENARHASVGIARYMHEMKW</sequence>
<name>A0ABV0CJQ0_9NEIS</name>
<dbReference type="EMBL" id="JAYFSJ010000007">
    <property type="protein sequence ID" value="MEN7431405.1"/>
    <property type="molecule type" value="Genomic_DNA"/>
</dbReference>
<accession>A0ABV0CJQ0</accession>
<gene>
    <name evidence="1" type="ORF">VA599_11645</name>
</gene>
<dbReference type="Proteomes" id="UP001405405">
    <property type="component" value="Unassembled WGS sequence"/>
</dbReference>
<comment type="caution">
    <text evidence="1">The sequence shown here is derived from an EMBL/GenBank/DDBJ whole genome shotgun (WGS) entry which is preliminary data.</text>
</comment>
<organism evidence="1 2">
    <name type="scientific">Chromobacterium indicum</name>
    <dbReference type="NCBI Taxonomy" id="3110228"/>
    <lineage>
        <taxon>Bacteria</taxon>
        <taxon>Pseudomonadati</taxon>
        <taxon>Pseudomonadota</taxon>
        <taxon>Betaproteobacteria</taxon>
        <taxon>Neisseriales</taxon>
        <taxon>Chromobacteriaceae</taxon>
        <taxon>Chromobacterium</taxon>
    </lineage>
</organism>
<proteinExistence type="predicted"/>